<keyword evidence="2 7" id="KW-0808">Transferase</keyword>
<dbReference type="PANTHER" id="PTHR21087:SF16">
    <property type="entry name" value="SHIKIMATE KINASE 1, CHLOROPLASTIC"/>
    <property type="match status" value="1"/>
</dbReference>
<dbReference type="EC" id="2.7.1.71" evidence="7"/>
<comment type="catalytic activity">
    <reaction evidence="7">
        <text>shikimate + ATP = 3-phosphoshikimate + ADP + H(+)</text>
        <dbReference type="Rhea" id="RHEA:13121"/>
        <dbReference type="ChEBI" id="CHEBI:15378"/>
        <dbReference type="ChEBI" id="CHEBI:30616"/>
        <dbReference type="ChEBI" id="CHEBI:36208"/>
        <dbReference type="ChEBI" id="CHEBI:145989"/>
        <dbReference type="ChEBI" id="CHEBI:456216"/>
        <dbReference type="EC" id="2.7.1.71"/>
    </reaction>
</comment>
<keyword evidence="3 7" id="KW-0547">Nucleotide-binding</keyword>
<dbReference type="Proteomes" id="UP000660801">
    <property type="component" value="Unassembled WGS sequence"/>
</dbReference>
<reference evidence="8" key="1">
    <citation type="journal article" date="2014" name="Int. J. Syst. Evol. Microbiol.">
        <title>Complete genome sequence of Corynebacterium casei LMG S-19264T (=DSM 44701T), isolated from a smear-ripened cheese.</title>
        <authorList>
            <consortium name="US DOE Joint Genome Institute (JGI-PGF)"/>
            <person name="Walter F."/>
            <person name="Albersmeier A."/>
            <person name="Kalinowski J."/>
            <person name="Ruckert C."/>
        </authorList>
    </citation>
    <scope>NUCLEOTIDE SEQUENCE</scope>
    <source>
        <strain evidence="8">CGMCC 1.15533</strain>
    </source>
</reference>
<evidence type="ECO:0000256" key="7">
    <source>
        <dbReference type="HAMAP-Rule" id="MF_00109"/>
    </source>
</evidence>
<dbReference type="Gene3D" id="3.40.50.300">
    <property type="entry name" value="P-loop containing nucleotide triphosphate hydrolases"/>
    <property type="match status" value="1"/>
</dbReference>
<proteinExistence type="inferred from homology"/>
<evidence type="ECO:0000256" key="2">
    <source>
        <dbReference type="ARBA" id="ARBA00022679"/>
    </source>
</evidence>
<comment type="similarity">
    <text evidence="7">Belongs to the shikimate kinase family.</text>
</comment>
<feature type="binding site" evidence="7">
    <location>
        <position position="73"/>
    </location>
    <ligand>
        <name>substrate</name>
    </ligand>
</feature>
<comment type="cofactor">
    <cofactor evidence="7">
        <name>Mg(2+)</name>
        <dbReference type="ChEBI" id="CHEBI:18420"/>
    </cofactor>
    <text evidence="7">Binds 1 Mg(2+) ion per subunit.</text>
</comment>
<evidence type="ECO:0000256" key="4">
    <source>
        <dbReference type="ARBA" id="ARBA00022777"/>
    </source>
</evidence>
<comment type="caution">
    <text evidence="8">The sequence shown here is derived from an EMBL/GenBank/DDBJ whole genome shotgun (WGS) entry which is preliminary data.</text>
</comment>
<dbReference type="GO" id="GO:0008652">
    <property type="term" value="P:amino acid biosynthetic process"/>
    <property type="evidence" value="ECO:0007669"/>
    <property type="project" value="UniProtKB-KW"/>
</dbReference>
<dbReference type="PRINTS" id="PR01100">
    <property type="entry name" value="SHIKIMTKNASE"/>
</dbReference>
<comment type="function">
    <text evidence="7">Catalyzes the specific phosphorylation of the 3-hydroxyl group of shikimic acid using ATP as a cosubstrate.</text>
</comment>
<evidence type="ECO:0000256" key="1">
    <source>
        <dbReference type="ARBA" id="ARBA00022605"/>
    </source>
</evidence>
<organism evidence="8 9">
    <name type="scientific">Streptococcus himalayensis</name>
    <dbReference type="NCBI Taxonomy" id="1888195"/>
    <lineage>
        <taxon>Bacteria</taxon>
        <taxon>Bacillati</taxon>
        <taxon>Bacillota</taxon>
        <taxon>Bacilli</taxon>
        <taxon>Lactobacillales</taxon>
        <taxon>Streptococcaceae</taxon>
        <taxon>Streptococcus</taxon>
    </lineage>
</organism>
<keyword evidence="4 7" id="KW-0418">Kinase</keyword>
<dbReference type="InterPro" id="IPR027417">
    <property type="entry name" value="P-loop_NTPase"/>
</dbReference>
<sequence>MAKFLLGFMGAGKSTIAALLDPEFVDMDALLVERLGMPISSYFDRYGEESFRQAETELLKELLEKDGWISTGGGIVTRAENRALLKQAEKCVYLQADFDTLYERLVCDPDNIRPLFLQHSREALYDIFVEREPWYEEVASHIVSVVGKKPVEIAEELG</sequence>
<comment type="subunit">
    <text evidence="7">Monomer.</text>
</comment>
<reference evidence="8" key="2">
    <citation type="submission" date="2020-09" db="EMBL/GenBank/DDBJ databases">
        <authorList>
            <person name="Sun Q."/>
            <person name="Zhou Y."/>
        </authorList>
    </citation>
    <scope>NUCLEOTIDE SEQUENCE</scope>
    <source>
        <strain evidence="8">CGMCC 1.15533</strain>
    </source>
</reference>
<dbReference type="HAMAP" id="MF_00109">
    <property type="entry name" value="Shikimate_kinase"/>
    <property type="match status" value="1"/>
</dbReference>
<dbReference type="GO" id="GO:0009073">
    <property type="term" value="P:aromatic amino acid family biosynthetic process"/>
    <property type="evidence" value="ECO:0007669"/>
    <property type="project" value="UniProtKB-KW"/>
</dbReference>
<keyword evidence="1 7" id="KW-0028">Amino-acid biosynthesis</keyword>
<feature type="binding site" evidence="7">
    <location>
        <position position="14"/>
    </location>
    <ligand>
        <name>Mg(2+)</name>
        <dbReference type="ChEBI" id="CHEBI:18420"/>
    </ligand>
</feature>
<evidence type="ECO:0000256" key="3">
    <source>
        <dbReference type="ARBA" id="ARBA00022741"/>
    </source>
</evidence>
<dbReference type="EMBL" id="BMJN01000023">
    <property type="protein sequence ID" value="GGE33586.1"/>
    <property type="molecule type" value="Genomic_DNA"/>
</dbReference>
<feature type="binding site" evidence="7">
    <location>
        <begin position="10"/>
        <end position="15"/>
    </location>
    <ligand>
        <name>ATP</name>
        <dbReference type="ChEBI" id="CHEBI:30616"/>
    </ligand>
</feature>
<dbReference type="GO" id="GO:0005524">
    <property type="term" value="F:ATP binding"/>
    <property type="evidence" value="ECO:0007669"/>
    <property type="project" value="UniProtKB-UniRule"/>
</dbReference>
<dbReference type="OrthoDB" id="9800332at2"/>
<comment type="caution">
    <text evidence="7">Lacks conserved residue(s) required for the propagation of feature annotation.</text>
</comment>
<dbReference type="PANTHER" id="PTHR21087">
    <property type="entry name" value="SHIKIMATE KINASE"/>
    <property type="match status" value="1"/>
</dbReference>
<dbReference type="CDD" id="cd00464">
    <property type="entry name" value="SK"/>
    <property type="match status" value="1"/>
</dbReference>
<keyword evidence="5 7" id="KW-0067">ATP-binding</keyword>
<dbReference type="Pfam" id="PF01202">
    <property type="entry name" value="SKI"/>
    <property type="match status" value="1"/>
</dbReference>
<name>A0A917EEV2_9STRE</name>
<evidence type="ECO:0000313" key="8">
    <source>
        <dbReference type="EMBL" id="GGE33586.1"/>
    </source>
</evidence>
<keyword evidence="6 7" id="KW-0057">Aromatic amino acid biosynthesis</keyword>
<feature type="binding site" evidence="7">
    <location>
        <position position="131"/>
    </location>
    <ligand>
        <name>substrate</name>
    </ligand>
</feature>
<dbReference type="InterPro" id="IPR031322">
    <property type="entry name" value="Shikimate/glucono_kinase"/>
</dbReference>
<comment type="subcellular location">
    <subcellularLocation>
        <location evidence="7">Cytoplasm</location>
    </subcellularLocation>
</comment>
<dbReference type="GO" id="GO:0000287">
    <property type="term" value="F:magnesium ion binding"/>
    <property type="evidence" value="ECO:0007669"/>
    <property type="project" value="UniProtKB-UniRule"/>
</dbReference>
<evidence type="ECO:0000256" key="5">
    <source>
        <dbReference type="ARBA" id="ARBA00022840"/>
    </source>
</evidence>
<dbReference type="GO" id="GO:0004765">
    <property type="term" value="F:shikimate kinase activity"/>
    <property type="evidence" value="ECO:0007669"/>
    <property type="project" value="UniProtKB-UniRule"/>
</dbReference>
<dbReference type="GO" id="GO:0005829">
    <property type="term" value="C:cytosol"/>
    <property type="evidence" value="ECO:0007669"/>
    <property type="project" value="TreeGrafter"/>
</dbReference>
<keyword evidence="7" id="KW-0963">Cytoplasm</keyword>
<feature type="binding site" evidence="7">
    <location>
        <position position="52"/>
    </location>
    <ligand>
        <name>substrate</name>
    </ligand>
</feature>
<protein>
    <recommendedName>
        <fullName evidence="7">Shikimate kinase</fullName>
        <shortName evidence="7">SK</shortName>
        <ecNumber evidence="7">2.7.1.71</ecNumber>
    </recommendedName>
</protein>
<feature type="binding site" evidence="7">
    <location>
        <position position="113"/>
    </location>
    <ligand>
        <name>ATP</name>
        <dbReference type="ChEBI" id="CHEBI:30616"/>
    </ligand>
</feature>
<keyword evidence="7" id="KW-0479">Metal-binding</keyword>
<keyword evidence="7" id="KW-0460">Magnesium</keyword>
<gene>
    <name evidence="7 8" type="primary">aroK</name>
    <name evidence="8" type="ORF">GCM10011510_13720</name>
</gene>
<dbReference type="GO" id="GO:0009423">
    <property type="term" value="P:chorismate biosynthetic process"/>
    <property type="evidence" value="ECO:0007669"/>
    <property type="project" value="UniProtKB-UniRule"/>
</dbReference>
<accession>A0A917EEV2</accession>
<comment type="pathway">
    <text evidence="7">Metabolic intermediate biosynthesis; chorismate biosynthesis; chorismate from D-erythrose 4-phosphate and phosphoenolpyruvate: step 5/7.</text>
</comment>
<dbReference type="SUPFAM" id="SSF52540">
    <property type="entry name" value="P-loop containing nucleoside triphosphate hydrolases"/>
    <property type="match status" value="1"/>
</dbReference>
<dbReference type="InterPro" id="IPR000623">
    <property type="entry name" value="Shikimate_kinase/TSH1"/>
</dbReference>
<keyword evidence="9" id="KW-1185">Reference proteome</keyword>
<evidence type="ECO:0000313" key="9">
    <source>
        <dbReference type="Proteomes" id="UP000660801"/>
    </source>
</evidence>
<feature type="binding site" evidence="7">
    <location>
        <position position="28"/>
    </location>
    <ligand>
        <name>substrate</name>
    </ligand>
</feature>
<evidence type="ECO:0000256" key="6">
    <source>
        <dbReference type="ARBA" id="ARBA00023141"/>
    </source>
</evidence>
<dbReference type="AlphaFoldDB" id="A0A917EEV2"/>
<dbReference type="RefSeq" id="WP_068993361.1">
    <property type="nucleotide sequence ID" value="NZ_BMJN01000023.1"/>
</dbReference>